<feature type="coiled-coil region" evidence="1">
    <location>
        <begin position="38"/>
        <end position="68"/>
    </location>
</feature>
<evidence type="ECO:0000256" key="1">
    <source>
        <dbReference type="SAM" id="Coils"/>
    </source>
</evidence>
<organism evidence="3 4">
    <name type="scientific">Dendrothele bispora (strain CBS 962.96)</name>
    <dbReference type="NCBI Taxonomy" id="1314807"/>
    <lineage>
        <taxon>Eukaryota</taxon>
        <taxon>Fungi</taxon>
        <taxon>Dikarya</taxon>
        <taxon>Basidiomycota</taxon>
        <taxon>Agaricomycotina</taxon>
        <taxon>Agaricomycetes</taxon>
        <taxon>Agaricomycetidae</taxon>
        <taxon>Agaricales</taxon>
        <taxon>Agaricales incertae sedis</taxon>
        <taxon>Dendrothele</taxon>
    </lineage>
</organism>
<evidence type="ECO:0000256" key="2">
    <source>
        <dbReference type="SAM" id="MobiDB-lite"/>
    </source>
</evidence>
<feature type="region of interest" description="Disordered" evidence="2">
    <location>
        <begin position="426"/>
        <end position="447"/>
    </location>
</feature>
<reference evidence="3 4" key="1">
    <citation type="journal article" date="2019" name="Nat. Ecol. Evol.">
        <title>Megaphylogeny resolves global patterns of mushroom evolution.</title>
        <authorList>
            <person name="Varga T."/>
            <person name="Krizsan K."/>
            <person name="Foldi C."/>
            <person name="Dima B."/>
            <person name="Sanchez-Garcia M."/>
            <person name="Sanchez-Ramirez S."/>
            <person name="Szollosi G.J."/>
            <person name="Szarkandi J.G."/>
            <person name="Papp V."/>
            <person name="Albert L."/>
            <person name="Andreopoulos W."/>
            <person name="Angelini C."/>
            <person name="Antonin V."/>
            <person name="Barry K.W."/>
            <person name="Bougher N.L."/>
            <person name="Buchanan P."/>
            <person name="Buyck B."/>
            <person name="Bense V."/>
            <person name="Catcheside P."/>
            <person name="Chovatia M."/>
            <person name="Cooper J."/>
            <person name="Damon W."/>
            <person name="Desjardin D."/>
            <person name="Finy P."/>
            <person name="Geml J."/>
            <person name="Haridas S."/>
            <person name="Hughes K."/>
            <person name="Justo A."/>
            <person name="Karasinski D."/>
            <person name="Kautmanova I."/>
            <person name="Kiss B."/>
            <person name="Kocsube S."/>
            <person name="Kotiranta H."/>
            <person name="LaButti K.M."/>
            <person name="Lechner B.E."/>
            <person name="Liimatainen K."/>
            <person name="Lipzen A."/>
            <person name="Lukacs Z."/>
            <person name="Mihaltcheva S."/>
            <person name="Morgado L.N."/>
            <person name="Niskanen T."/>
            <person name="Noordeloos M.E."/>
            <person name="Ohm R.A."/>
            <person name="Ortiz-Santana B."/>
            <person name="Ovrebo C."/>
            <person name="Racz N."/>
            <person name="Riley R."/>
            <person name="Savchenko A."/>
            <person name="Shiryaev A."/>
            <person name="Soop K."/>
            <person name="Spirin V."/>
            <person name="Szebenyi C."/>
            <person name="Tomsovsky M."/>
            <person name="Tulloss R.E."/>
            <person name="Uehling J."/>
            <person name="Grigoriev I.V."/>
            <person name="Vagvolgyi C."/>
            <person name="Papp T."/>
            <person name="Martin F.M."/>
            <person name="Miettinen O."/>
            <person name="Hibbett D.S."/>
            <person name="Nagy L.G."/>
        </authorList>
    </citation>
    <scope>NUCLEOTIDE SEQUENCE [LARGE SCALE GENOMIC DNA]</scope>
    <source>
        <strain evidence="3 4">CBS 962.96</strain>
    </source>
</reference>
<sequence>MAIVRAIISNVEYHSHLVQVSGSLEWVPKALTEQVIYIEDLQRQVKRMKEVVEDMEETTREKKEMRTSMVKRVAGRVVGKKEVLMARVDKEERQVQIVHLSILLSRVFSTCREYEKALQHETQERARQRLLEDMIEEATRVRCELEAKTELRFFVQRSLSTLYSNVFSLASAKSRAGEFPQNDQVEILLRAAKDNYASLQGQINANEAVLKLLEEADDSIIVTLKYLEACLTQYALWGVRRNGDTGVLSEIGRDLRSAAKAALRAELSFDGARIAEPMIQPLPPLVVYRPTTPVASTTIGGNDKFSSATALATIKKNKNDIATAQKTVKFEIRSMGSRIRLLQVDLSKAENVIQETEEELTKVRREIWDEIVQIRSSSSSDCRGAVVSGRECSSLEVNLSECTLEVPGLGAEIKDKKKEAKLGCLGSEVLPPPPYEPSTAMKTSFDH</sequence>
<evidence type="ECO:0000313" key="3">
    <source>
        <dbReference type="EMBL" id="THV03508.1"/>
    </source>
</evidence>
<dbReference type="AlphaFoldDB" id="A0A4S8ML06"/>
<keyword evidence="4" id="KW-1185">Reference proteome</keyword>
<accession>A0A4S8ML06</accession>
<name>A0A4S8ML06_DENBC</name>
<feature type="coiled-coil region" evidence="1">
    <location>
        <begin position="182"/>
        <end position="216"/>
    </location>
</feature>
<gene>
    <name evidence="3" type="ORF">K435DRAFT_851814</name>
</gene>
<protein>
    <submittedName>
        <fullName evidence="3">Uncharacterized protein</fullName>
    </submittedName>
</protein>
<feature type="coiled-coil region" evidence="1">
    <location>
        <begin position="339"/>
        <end position="366"/>
    </location>
</feature>
<dbReference type="OrthoDB" id="2562743at2759"/>
<dbReference type="Proteomes" id="UP000297245">
    <property type="component" value="Unassembled WGS sequence"/>
</dbReference>
<dbReference type="EMBL" id="ML179066">
    <property type="protein sequence ID" value="THV03508.1"/>
    <property type="molecule type" value="Genomic_DNA"/>
</dbReference>
<proteinExistence type="predicted"/>
<evidence type="ECO:0000313" key="4">
    <source>
        <dbReference type="Proteomes" id="UP000297245"/>
    </source>
</evidence>
<keyword evidence="1" id="KW-0175">Coiled coil</keyword>